<evidence type="ECO:0000256" key="11">
    <source>
        <dbReference type="RuleBase" id="RU000489"/>
    </source>
</evidence>
<evidence type="ECO:0000259" key="13">
    <source>
        <dbReference type="PROSITE" id="PS51910"/>
    </source>
</evidence>
<keyword evidence="5 11" id="KW-0378">Hydrolase</keyword>
<dbReference type="InterPro" id="IPR036861">
    <property type="entry name" value="Endochitinase-like_sf"/>
</dbReference>
<evidence type="ECO:0000256" key="10">
    <source>
        <dbReference type="ARBA" id="ARBA00023326"/>
    </source>
</evidence>
<keyword evidence="15" id="KW-1185">Reference proteome</keyword>
<dbReference type="Proteomes" id="UP001244011">
    <property type="component" value="Unassembled WGS sequence"/>
</dbReference>
<evidence type="ECO:0000256" key="9">
    <source>
        <dbReference type="ARBA" id="ARBA00023295"/>
    </source>
</evidence>
<dbReference type="PROSITE" id="PS01095">
    <property type="entry name" value="GH18_1"/>
    <property type="match status" value="1"/>
</dbReference>
<evidence type="ECO:0000256" key="1">
    <source>
        <dbReference type="ARBA" id="ARBA00000822"/>
    </source>
</evidence>
<keyword evidence="7" id="KW-0843">Virulence</keyword>
<dbReference type="SUPFAM" id="SSF51445">
    <property type="entry name" value="(Trans)glycosidases"/>
    <property type="match status" value="1"/>
</dbReference>
<dbReference type="InterPro" id="IPR018371">
    <property type="entry name" value="Chitin-binding_1_CS"/>
</dbReference>
<evidence type="ECO:0000256" key="3">
    <source>
        <dbReference type="ARBA" id="ARBA00022525"/>
    </source>
</evidence>
<keyword evidence="9 11" id="KW-0326">Glycosidase</keyword>
<keyword evidence="6" id="KW-0146">Chitin degradation</keyword>
<evidence type="ECO:0000256" key="7">
    <source>
        <dbReference type="ARBA" id="ARBA00023026"/>
    </source>
</evidence>
<evidence type="ECO:0000313" key="15">
    <source>
        <dbReference type="Proteomes" id="UP001244011"/>
    </source>
</evidence>
<evidence type="ECO:0000256" key="12">
    <source>
        <dbReference type="RuleBase" id="RU004453"/>
    </source>
</evidence>
<keyword evidence="4" id="KW-0147">Chitin-binding</keyword>
<protein>
    <submittedName>
        <fullName evidence="14">Glycoside hydrolase superfamily</fullName>
    </submittedName>
</protein>
<dbReference type="SMART" id="SM00270">
    <property type="entry name" value="ChtBD1"/>
    <property type="match status" value="1"/>
</dbReference>
<name>A0AAJ0C392_9PEZI</name>
<proteinExistence type="inferred from homology"/>
<accession>A0AAJ0C392</accession>
<keyword evidence="10" id="KW-0624">Polysaccharide degradation</keyword>
<dbReference type="PROSITE" id="PS51910">
    <property type="entry name" value="GH18_2"/>
    <property type="match status" value="1"/>
</dbReference>
<evidence type="ECO:0000256" key="2">
    <source>
        <dbReference type="ARBA" id="ARBA00004613"/>
    </source>
</evidence>
<evidence type="ECO:0000313" key="14">
    <source>
        <dbReference type="EMBL" id="KAK1769126.1"/>
    </source>
</evidence>
<dbReference type="PANTHER" id="PTHR47700">
    <property type="entry name" value="V CHITINASE, PUTATIVE (AFU_ORTHOLOGUE AFUA_6G13720)-RELATED"/>
    <property type="match status" value="1"/>
</dbReference>
<dbReference type="GO" id="GO:0008843">
    <property type="term" value="F:endochitinase activity"/>
    <property type="evidence" value="ECO:0007669"/>
    <property type="project" value="UniProtKB-EC"/>
</dbReference>
<dbReference type="GO" id="GO:0006032">
    <property type="term" value="P:chitin catabolic process"/>
    <property type="evidence" value="ECO:0007669"/>
    <property type="project" value="UniProtKB-KW"/>
</dbReference>
<keyword evidence="8" id="KW-0119">Carbohydrate metabolism</keyword>
<gene>
    <name evidence="14" type="ORF">QBC33DRAFT_568087</name>
</gene>
<comment type="catalytic activity">
    <reaction evidence="1">
        <text>Random endo-hydrolysis of N-acetyl-beta-D-glucosaminide (1-&gt;4)-beta-linkages in chitin and chitodextrins.</text>
        <dbReference type="EC" id="3.2.1.14"/>
    </reaction>
</comment>
<dbReference type="CDD" id="cd00035">
    <property type="entry name" value="ChtBD1"/>
    <property type="match status" value="1"/>
</dbReference>
<comment type="caution">
    <text evidence="14">The sequence shown here is derived from an EMBL/GenBank/DDBJ whole genome shotgun (WGS) entry which is preliminary data.</text>
</comment>
<dbReference type="Gene3D" id="3.20.20.80">
    <property type="entry name" value="Glycosidases"/>
    <property type="match status" value="1"/>
</dbReference>
<keyword evidence="3" id="KW-0964">Secreted</keyword>
<evidence type="ECO:0000256" key="8">
    <source>
        <dbReference type="ARBA" id="ARBA00023277"/>
    </source>
</evidence>
<dbReference type="GO" id="GO:0000272">
    <property type="term" value="P:polysaccharide catabolic process"/>
    <property type="evidence" value="ECO:0007669"/>
    <property type="project" value="UniProtKB-KW"/>
</dbReference>
<dbReference type="Pfam" id="PF00187">
    <property type="entry name" value="Chitin_bind_1"/>
    <property type="match status" value="1"/>
</dbReference>
<comment type="similarity">
    <text evidence="12">Belongs to the glycosyl hydrolase 18 family.</text>
</comment>
<dbReference type="GO" id="GO:0008061">
    <property type="term" value="F:chitin binding"/>
    <property type="evidence" value="ECO:0007669"/>
    <property type="project" value="UniProtKB-KW"/>
</dbReference>
<comment type="subcellular location">
    <subcellularLocation>
        <location evidence="2">Secreted</location>
    </subcellularLocation>
</comment>
<dbReference type="RefSeq" id="XP_060285339.1">
    <property type="nucleotide sequence ID" value="XM_060430504.1"/>
</dbReference>
<dbReference type="GO" id="GO:0005576">
    <property type="term" value="C:extracellular region"/>
    <property type="evidence" value="ECO:0007669"/>
    <property type="project" value="UniProtKB-SubCell"/>
</dbReference>
<dbReference type="EMBL" id="MU839003">
    <property type="protein sequence ID" value="KAK1769126.1"/>
    <property type="molecule type" value="Genomic_DNA"/>
</dbReference>
<sequence>MAHVAPNCSSTNCVANCDAKSYCDPGYGAEWSEIGECPLRVCCSTWGFCGLTEEFCGDKKVRRPSCEASEDSIRRVVVAIGGWDFTEPWKATRDTFSDLAASETSQRAFFASLISFMSMYSFDGVDIDWEYPAAEDRSGRSEDFAEYCASLTKQPINGFITKALTHFFIDTSIFT</sequence>
<dbReference type="PROSITE" id="PS00026">
    <property type="entry name" value="CHIT_BIND_I_1"/>
    <property type="match status" value="1"/>
</dbReference>
<evidence type="ECO:0000256" key="5">
    <source>
        <dbReference type="ARBA" id="ARBA00022801"/>
    </source>
</evidence>
<dbReference type="AlphaFoldDB" id="A0AAJ0C392"/>
<dbReference type="InterPro" id="IPR001002">
    <property type="entry name" value="Chitin-bd_1"/>
</dbReference>
<evidence type="ECO:0000256" key="6">
    <source>
        <dbReference type="ARBA" id="ARBA00023024"/>
    </source>
</evidence>
<reference evidence="14" key="1">
    <citation type="submission" date="2023-06" db="EMBL/GenBank/DDBJ databases">
        <title>Genome-scale phylogeny and comparative genomics of the fungal order Sordariales.</title>
        <authorList>
            <consortium name="Lawrence Berkeley National Laboratory"/>
            <person name="Hensen N."/>
            <person name="Bonometti L."/>
            <person name="Westerberg I."/>
            <person name="Brannstrom I.O."/>
            <person name="Guillou S."/>
            <person name="Cros-Aarteil S."/>
            <person name="Calhoun S."/>
            <person name="Haridas S."/>
            <person name="Kuo A."/>
            <person name="Mondo S."/>
            <person name="Pangilinan J."/>
            <person name="Riley R."/>
            <person name="Labutti K."/>
            <person name="Andreopoulos B."/>
            <person name="Lipzen A."/>
            <person name="Chen C."/>
            <person name="Yanf M."/>
            <person name="Daum C."/>
            <person name="Ng V."/>
            <person name="Clum A."/>
            <person name="Steindorff A."/>
            <person name="Ohm R."/>
            <person name="Martin F."/>
            <person name="Silar P."/>
            <person name="Natvig D."/>
            <person name="Lalanne C."/>
            <person name="Gautier V."/>
            <person name="Ament-Velasquez S.L."/>
            <person name="Kruys A."/>
            <person name="Hutchinson M.I."/>
            <person name="Powell A.J."/>
            <person name="Barry K."/>
            <person name="Miller A.N."/>
            <person name="Grigoriev I.V."/>
            <person name="Debuchy R."/>
            <person name="Gladieux P."/>
            <person name="Thoren M.H."/>
            <person name="Johannesson H."/>
        </authorList>
    </citation>
    <scope>NUCLEOTIDE SEQUENCE</scope>
    <source>
        <strain evidence="14">8032-3</strain>
    </source>
</reference>
<dbReference type="PANTHER" id="PTHR47700:SF2">
    <property type="entry name" value="CHITINASE"/>
    <property type="match status" value="1"/>
</dbReference>
<dbReference type="SUPFAM" id="SSF57016">
    <property type="entry name" value="Plant lectins/antimicrobial peptides"/>
    <property type="match status" value="1"/>
</dbReference>
<dbReference type="GeneID" id="85313691"/>
<dbReference type="Pfam" id="PF00704">
    <property type="entry name" value="Glyco_hydro_18"/>
    <property type="match status" value="1"/>
</dbReference>
<dbReference type="InterPro" id="IPR001579">
    <property type="entry name" value="Glyco_hydro_18_chit_AS"/>
</dbReference>
<dbReference type="InterPro" id="IPR001223">
    <property type="entry name" value="Glyco_hydro18_cat"/>
</dbReference>
<dbReference type="InterPro" id="IPR017853">
    <property type="entry name" value="GH"/>
</dbReference>
<dbReference type="InterPro" id="IPR053214">
    <property type="entry name" value="LysM12-like"/>
</dbReference>
<organism evidence="14 15">
    <name type="scientific">Phialemonium atrogriseum</name>
    <dbReference type="NCBI Taxonomy" id="1093897"/>
    <lineage>
        <taxon>Eukaryota</taxon>
        <taxon>Fungi</taxon>
        <taxon>Dikarya</taxon>
        <taxon>Ascomycota</taxon>
        <taxon>Pezizomycotina</taxon>
        <taxon>Sordariomycetes</taxon>
        <taxon>Sordariomycetidae</taxon>
        <taxon>Cephalothecales</taxon>
        <taxon>Cephalothecaceae</taxon>
        <taxon>Phialemonium</taxon>
    </lineage>
</organism>
<feature type="domain" description="GH18" evidence="13">
    <location>
        <begin position="1"/>
        <end position="175"/>
    </location>
</feature>
<dbReference type="Gene3D" id="3.30.60.10">
    <property type="entry name" value="Endochitinase-like"/>
    <property type="match status" value="1"/>
</dbReference>
<evidence type="ECO:0000256" key="4">
    <source>
        <dbReference type="ARBA" id="ARBA00022669"/>
    </source>
</evidence>